<dbReference type="GO" id="GO:0005739">
    <property type="term" value="C:mitochondrion"/>
    <property type="evidence" value="ECO:0007669"/>
    <property type="project" value="GOC"/>
</dbReference>
<feature type="non-terminal residue" evidence="1">
    <location>
        <position position="1"/>
    </location>
</feature>
<dbReference type="PANTHER" id="PTHR11780:SF10">
    <property type="entry name" value="NADH DEHYDROGENASE [UBIQUINONE] FLAVOPROTEIN 1, MITOCHONDRIAL"/>
    <property type="match status" value="1"/>
</dbReference>
<dbReference type="Proteomes" id="UP000265618">
    <property type="component" value="Unassembled WGS sequence"/>
</dbReference>
<dbReference type="SUPFAM" id="SSF142019">
    <property type="entry name" value="Nqo1 FMN-binding domain-like"/>
    <property type="match status" value="1"/>
</dbReference>
<comment type="caution">
    <text evidence="1">The sequence shown here is derived from an EMBL/GenBank/DDBJ whole genome shotgun (WGS) entry which is preliminary data.</text>
</comment>
<dbReference type="GO" id="GO:0006120">
    <property type="term" value="P:mitochondrial electron transport, NADH to ubiquinone"/>
    <property type="evidence" value="ECO:0007669"/>
    <property type="project" value="TreeGrafter"/>
</dbReference>
<dbReference type="OrthoDB" id="42889at2759"/>
<sequence length="93" mass="10355">MLARQISKGLVSSLSSCFSVPALKVEDRVFPNIHGEEDWHFESAVTRGSWGNMDMSPEDITEQVMLSELRGRGGAGFSTAQKWSFLKPLKKPK</sequence>
<dbReference type="InterPro" id="IPR050837">
    <property type="entry name" value="ComplexI_51kDa_subunit"/>
</dbReference>
<dbReference type="AlphaFoldDB" id="A0A9K3GNG0"/>
<name>A0A9K3GNG0_9EUKA</name>
<evidence type="ECO:0000313" key="1">
    <source>
        <dbReference type="EMBL" id="GIQ89158.1"/>
    </source>
</evidence>
<proteinExistence type="predicted"/>
<protein>
    <recommendedName>
        <fullName evidence="3">NADH-ubiquinone oxidoreductase 51kDa subunit FMN-binding domain-containing protein</fullName>
    </recommendedName>
</protein>
<dbReference type="PANTHER" id="PTHR11780">
    <property type="entry name" value="NADH-UBIQUINONE OXIDOREDUCTASE FLAVOPROTEIN 1 NDUFV1"/>
    <property type="match status" value="1"/>
</dbReference>
<accession>A0A9K3GNG0</accession>
<reference evidence="1 2" key="1">
    <citation type="journal article" date="2018" name="PLoS ONE">
        <title>The draft genome of Kipferlia bialata reveals reductive genome evolution in fornicate parasites.</title>
        <authorList>
            <person name="Tanifuji G."/>
            <person name="Takabayashi S."/>
            <person name="Kume K."/>
            <person name="Takagi M."/>
            <person name="Nakayama T."/>
            <person name="Kamikawa R."/>
            <person name="Inagaki Y."/>
            <person name="Hashimoto T."/>
        </authorList>
    </citation>
    <scope>NUCLEOTIDE SEQUENCE [LARGE SCALE GENOMIC DNA]</scope>
    <source>
        <strain evidence="1">NY0173</strain>
    </source>
</reference>
<gene>
    <name evidence="1" type="ORF">KIPB_011564</name>
</gene>
<dbReference type="InterPro" id="IPR037225">
    <property type="entry name" value="Nuo51_FMN-bd_sf"/>
</dbReference>
<keyword evidence="2" id="KW-1185">Reference proteome</keyword>
<evidence type="ECO:0008006" key="3">
    <source>
        <dbReference type="Google" id="ProtNLM"/>
    </source>
</evidence>
<evidence type="ECO:0000313" key="2">
    <source>
        <dbReference type="Proteomes" id="UP000265618"/>
    </source>
</evidence>
<organism evidence="1 2">
    <name type="scientific">Kipferlia bialata</name>
    <dbReference type="NCBI Taxonomy" id="797122"/>
    <lineage>
        <taxon>Eukaryota</taxon>
        <taxon>Metamonada</taxon>
        <taxon>Carpediemonas-like organisms</taxon>
        <taxon>Kipferlia</taxon>
    </lineage>
</organism>
<dbReference type="EMBL" id="BDIP01004747">
    <property type="protein sequence ID" value="GIQ89158.1"/>
    <property type="molecule type" value="Genomic_DNA"/>
</dbReference>